<proteinExistence type="predicted"/>
<evidence type="ECO:0000313" key="1">
    <source>
        <dbReference type="EMBL" id="TKW40682.1"/>
    </source>
</evidence>
<accession>A0A4U6WDQ4</accession>
<dbReference type="Gramene" id="TKW40682">
    <property type="protein sequence ID" value="TKW40682"/>
    <property type="gene ID" value="SEVIR_1G261600v2"/>
</dbReference>
<dbReference type="EMBL" id="CM016552">
    <property type="protein sequence ID" value="TKW40682.1"/>
    <property type="molecule type" value="Genomic_DNA"/>
</dbReference>
<evidence type="ECO:0000313" key="2">
    <source>
        <dbReference type="Proteomes" id="UP000298652"/>
    </source>
</evidence>
<keyword evidence="2" id="KW-1185">Reference proteome</keyword>
<dbReference type="AlphaFoldDB" id="A0A4U6WDQ4"/>
<gene>
    <name evidence="1" type="ORF">SEVIR_1G261600v2</name>
</gene>
<sequence>MEEALDSVSLEEVASNSLPPDSFVPDSFAAVSFVPDSLPPESQAAVSFVPHSLPSESQPSTCVCCGTTHDCDDVEGCRLARHFDYDLAARIMDDIDKFDCDIYIPNVKTLQMDGDTILVPEHVLKKLDELWKMKQDARKEQ</sequence>
<reference evidence="1" key="1">
    <citation type="submission" date="2019-03" db="EMBL/GenBank/DDBJ databases">
        <title>WGS assembly of Setaria viridis.</title>
        <authorList>
            <person name="Huang P."/>
            <person name="Jenkins J."/>
            <person name="Grimwood J."/>
            <person name="Barry K."/>
            <person name="Healey A."/>
            <person name="Mamidi S."/>
            <person name="Sreedasyam A."/>
            <person name="Shu S."/>
            <person name="Feldman M."/>
            <person name="Wu J."/>
            <person name="Yu Y."/>
            <person name="Chen C."/>
            <person name="Johnson J."/>
            <person name="Rokhsar D."/>
            <person name="Baxter I."/>
            <person name="Schmutz J."/>
            <person name="Brutnell T."/>
            <person name="Kellogg E."/>
        </authorList>
    </citation>
    <scope>NUCLEOTIDE SEQUENCE [LARGE SCALE GENOMIC DNA]</scope>
</reference>
<organism evidence="1 2">
    <name type="scientific">Setaria viridis</name>
    <name type="common">Green bristlegrass</name>
    <name type="synonym">Setaria italica subsp. viridis</name>
    <dbReference type="NCBI Taxonomy" id="4556"/>
    <lineage>
        <taxon>Eukaryota</taxon>
        <taxon>Viridiplantae</taxon>
        <taxon>Streptophyta</taxon>
        <taxon>Embryophyta</taxon>
        <taxon>Tracheophyta</taxon>
        <taxon>Spermatophyta</taxon>
        <taxon>Magnoliopsida</taxon>
        <taxon>Liliopsida</taxon>
        <taxon>Poales</taxon>
        <taxon>Poaceae</taxon>
        <taxon>PACMAD clade</taxon>
        <taxon>Panicoideae</taxon>
        <taxon>Panicodae</taxon>
        <taxon>Paniceae</taxon>
        <taxon>Cenchrinae</taxon>
        <taxon>Setaria</taxon>
    </lineage>
</organism>
<protein>
    <submittedName>
        <fullName evidence="1">Uncharacterized protein</fullName>
    </submittedName>
</protein>
<dbReference type="Proteomes" id="UP000298652">
    <property type="component" value="Chromosome 1"/>
</dbReference>
<name>A0A4U6WDQ4_SETVI</name>